<proteinExistence type="predicted"/>
<dbReference type="AlphaFoldDB" id="A0A0Q5WCP9"/>
<protein>
    <submittedName>
        <fullName evidence="1">Uncharacterized protein</fullName>
    </submittedName>
</protein>
<sequence>MRIGVLIVVVCLQVYSALVILPLLTEVKGKLLNATANKIKKGISMKFNLGSLMEIFGESQQRNASSDNISDLFNAGLALMPK</sequence>
<dbReference type="EMBL" id="CH954177">
    <property type="protein sequence ID" value="KQS70964.1"/>
    <property type="molecule type" value="Genomic_DNA"/>
</dbReference>
<accession>A0A0Q5WCP9</accession>
<keyword evidence="2" id="KW-1185">Reference proteome</keyword>
<dbReference type="Proteomes" id="UP000008711">
    <property type="component" value="Unassembled WGS sequence"/>
</dbReference>
<organism evidence="1 2">
    <name type="scientific">Drosophila erecta</name>
    <name type="common">Fruit fly</name>
    <dbReference type="NCBI Taxonomy" id="7220"/>
    <lineage>
        <taxon>Eukaryota</taxon>
        <taxon>Metazoa</taxon>
        <taxon>Ecdysozoa</taxon>
        <taxon>Arthropoda</taxon>
        <taxon>Hexapoda</taxon>
        <taxon>Insecta</taxon>
        <taxon>Pterygota</taxon>
        <taxon>Neoptera</taxon>
        <taxon>Endopterygota</taxon>
        <taxon>Diptera</taxon>
        <taxon>Brachycera</taxon>
        <taxon>Muscomorpha</taxon>
        <taxon>Ephydroidea</taxon>
        <taxon>Drosophilidae</taxon>
        <taxon>Drosophila</taxon>
        <taxon>Sophophora</taxon>
    </lineage>
</organism>
<name>A0A0Q5WCP9_DROER</name>
<reference evidence="1 2" key="2">
    <citation type="journal article" date="2008" name="Bioinformatics">
        <title>Assembly reconciliation.</title>
        <authorList>
            <person name="Zimin A.V."/>
            <person name="Smith D.R."/>
            <person name="Sutton G."/>
            <person name="Yorke J.A."/>
        </authorList>
    </citation>
    <scope>NUCLEOTIDE SEQUENCE [LARGE SCALE GENOMIC DNA]</scope>
    <source>
        <strain evidence="1 2">TSC#14021-0224.01</strain>
    </source>
</reference>
<reference evidence="1 2" key="1">
    <citation type="journal article" date="2007" name="Nature">
        <title>Evolution of genes and genomes on the Drosophila phylogeny.</title>
        <authorList>
            <consortium name="Drosophila 12 Genomes Consortium"/>
            <person name="Clark A.G."/>
            <person name="Eisen M.B."/>
            <person name="Smith D.R."/>
            <person name="Bergman C.M."/>
            <person name="Oliver B."/>
            <person name="Markow T.A."/>
            <person name="Kaufman T.C."/>
            <person name="Kellis M."/>
            <person name="Gelbart W."/>
            <person name="Iyer V.N."/>
            <person name="Pollard D.A."/>
            <person name="Sackton T.B."/>
            <person name="Larracuente A.M."/>
            <person name="Singh N.D."/>
            <person name="Abad J.P."/>
            <person name="Abt D.N."/>
            <person name="Adryan B."/>
            <person name="Aguade M."/>
            <person name="Akashi H."/>
            <person name="Anderson W.W."/>
            <person name="Aquadro C.F."/>
            <person name="Ardell D.H."/>
            <person name="Arguello R."/>
            <person name="Artieri C.G."/>
            <person name="Barbash D.A."/>
            <person name="Barker D."/>
            <person name="Barsanti P."/>
            <person name="Batterham P."/>
            <person name="Batzoglou S."/>
            <person name="Begun D."/>
            <person name="Bhutkar A."/>
            <person name="Blanco E."/>
            <person name="Bosak S.A."/>
            <person name="Bradley R.K."/>
            <person name="Brand A.D."/>
            <person name="Brent M.R."/>
            <person name="Brooks A.N."/>
            <person name="Brown R.H."/>
            <person name="Butlin R.K."/>
            <person name="Caggese C."/>
            <person name="Calvi B.R."/>
            <person name="Bernardo de Carvalho A."/>
            <person name="Caspi A."/>
            <person name="Castrezana S."/>
            <person name="Celniker S.E."/>
            <person name="Chang J.L."/>
            <person name="Chapple C."/>
            <person name="Chatterji S."/>
            <person name="Chinwalla A."/>
            <person name="Civetta A."/>
            <person name="Clifton S.W."/>
            <person name="Comeron J.M."/>
            <person name="Costello J.C."/>
            <person name="Coyne J.A."/>
            <person name="Daub J."/>
            <person name="David R.G."/>
            <person name="Delcher A.L."/>
            <person name="Delehaunty K."/>
            <person name="Do C.B."/>
            <person name="Ebling H."/>
            <person name="Edwards K."/>
            <person name="Eickbush T."/>
            <person name="Evans J.D."/>
            <person name="Filipski A."/>
            <person name="Findeiss S."/>
            <person name="Freyhult E."/>
            <person name="Fulton L."/>
            <person name="Fulton R."/>
            <person name="Garcia A.C."/>
            <person name="Gardiner A."/>
            <person name="Garfield D.A."/>
            <person name="Garvin B.E."/>
            <person name="Gibson G."/>
            <person name="Gilbert D."/>
            <person name="Gnerre S."/>
            <person name="Godfrey J."/>
            <person name="Good R."/>
            <person name="Gotea V."/>
            <person name="Gravely B."/>
            <person name="Greenberg A.J."/>
            <person name="Griffiths-Jones S."/>
            <person name="Gross S."/>
            <person name="Guigo R."/>
            <person name="Gustafson E.A."/>
            <person name="Haerty W."/>
            <person name="Hahn M.W."/>
            <person name="Halligan D.L."/>
            <person name="Halpern A.L."/>
            <person name="Halter G.M."/>
            <person name="Han M.V."/>
            <person name="Heger A."/>
            <person name="Hillier L."/>
            <person name="Hinrichs A.S."/>
            <person name="Holmes I."/>
            <person name="Hoskins R.A."/>
            <person name="Hubisz M.J."/>
            <person name="Hultmark D."/>
            <person name="Huntley M.A."/>
            <person name="Jaffe D.B."/>
            <person name="Jagadeeshan S."/>
            <person name="Jeck W.R."/>
            <person name="Johnson J."/>
            <person name="Jones C.D."/>
            <person name="Jordan W.C."/>
            <person name="Karpen G.H."/>
            <person name="Kataoka E."/>
            <person name="Keightley P.D."/>
            <person name="Kheradpour P."/>
            <person name="Kirkness E.F."/>
            <person name="Koerich L.B."/>
            <person name="Kristiansen K."/>
            <person name="Kudrna D."/>
            <person name="Kulathinal R.J."/>
            <person name="Kumar S."/>
            <person name="Kwok R."/>
            <person name="Lander E."/>
            <person name="Langley C.H."/>
            <person name="Lapoint R."/>
            <person name="Lazzaro B.P."/>
            <person name="Lee S.J."/>
            <person name="Levesque L."/>
            <person name="Li R."/>
            <person name="Lin C.F."/>
            <person name="Lin M.F."/>
            <person name="Lindblad-Toh K."/>
            <person name="Llopart A."/>
            <person name="Long M."/>
            <person name="Low L."/>
            <person name="Lozovsky E."/>
            <person name="Lu J."/>
            <person name="Luo M."/>
            <person name="Machado C.A."/>
            <person name="Makalowski W."/>
            <person name="Marzo M."/>
            <person name="Matsuda M."/>
            <person name="Matzkin L."/>
            <person name="McAllister B."/>
            <person name="McBride C.S."/>
            <person name="McKernan B."/>
            <person name="McKernan K."/>
            <person name="Mendez-Lago M."/>
            <person name="Minx P."/>
            <person name="Mollenhauer M.U."/>
            <person name="Montooth K."/>
            <person name="Mount S.M."/>
            <person name="Mu X."/>
            <person name="Myers E."/>
            <person name="Negre B."/>
            <person name="Newfeld S."/>
            <person name="Nielsen R."/>
            <person name="Noor M.A."/>
            <person name="O'Grady P."/>
            <person name="Pachter L."/>
            <person name="Papaceit M."/>
            <person name="Parisi M.J."/>
            <person name="Parisi M."/>
            <person name="Parts L."/>
            <person name="Pedersen J.S."/>
            <person name="Pesole G."/>
            <person name="Phillippy A.M."/>
            <person name="Ponting C.P."/>
            <person name="Pop M."/>
            <person name="Porcelli D."/>
            <person name="Powell J.R."/>
            <person name="Prohaska S."/>
            <person name="Pruitt K."/>
            <person name="Puig M."/>
            <person name="Quesneville H."/>
            <person name="Ram K.R."/>
            <person name="Rand D."/>
            <person name="Rasmussen M.D."/>
            <person name="Reed L.K."/>
            <person name="Reenan R."/>
            <person name="Reily A."/>
            <person name="Remington K.A."/>
            <person name="Rieger T.T."/>
            <person name="Ritchie M.G."/>
            <person name="Robin C."/>
            <person name="Rogers Y.H."/>
            <person name="Rohde C."/>
            <person name="Rozas J."/>
            <person name="Rubenfield M.J."/>
            <person name="Ruiz A."/>
            <person name="Russo S."/>
            <person name="Salzberg S.L."/>
            <person name="Sanchez-Gracia A."/>
            <person name="Saranga D.J."/>
            <person name="Sato H."/>
            <person name="Schaeffer S.W."/>
            <person name="Schatz M.C."/>
            <person name="Schlenke T."/>
            <person name="Schwartz R."/>
            <person name="Segarra C."/>
            <person name="Singh R.S."/>
            <person name="Sirot L."/>
            <person name="Sirota M."/>
            <person name="Sisneros N.B."/>
            <person name="Smith C.D."/>
            <person name="Smith T.F."/>
            <person name="Spieth J."/>
            <person name="Stage D.E."/>
            <person name="Stark A."/>
            <person name="Stephan W."/>
            <person name="Strausberg R.L."/>
            <person name="Strempel S."/>
            <person name="Sturgill D."/>
            <person name="Sutton G."/>
            <person name="Sutton G.G."/>
            <person name="Tao W."/>
            <person name="Teichmann S."/>
            <person name="Tobari Y.N."/>
            <person name="Tomimura Y."/>
            <person name="Tsolas J.M."/>
            <person name="Valente V.L."/>
            <person name="Venter E."/>
            <person name="Venter J.C."/>
            <person name="Vicario S."/>
            <person name="Vieira F.G."/>
            <person name="Vilella A.J."/>
            <person name="Villasante A."/>
            <person name="Walenz B."/>
            <person name="Wang J."/>
            <person name="Wasserman M."/>
            <person name="Watts T."/>
            <person name="Wilson D."/>
            <person name="Wilson R.K."/>
            <person name="Wing R.A."/>
            <person name="Wolfner M.F."/>
            <person name="Wong A."/>
            <person name="Wong G.K."/>
            <person name="Wu C.I."/>
            <person name="Wu G."/>
            <person name="Yamamoto D."/>
            <person name="Yang H.P."/>
            <person name="Yang S.P."/>
            <person name="Yorke J.A."/>
            <person name="Yoshida K."/>
            <person name="Zdobnov E."/>
            <person name="Zhang P."/>
            <person name="Zhang Y."/>
            <person name="Zimin A.V."/>
            <person name="Baldwin J."/>
            <person name="Abdouelleil A."/>
            <person name="Abdulkadir J."/>
            <person name="Abebe A."/>
            <person name="Abera B."/>
            <person name="Abreu J."/>
            <person name="Acer S.C."/>
            <person name="Aftuck L."/>
            <person name="Alexander A."/>
            <person name="An P."/>
            <person name="Anderson E."/>
            <person name="Anderson S."/>
            <person name="Arachi H."/>
            <person name="Azer M."/>
            <person name="Bachantsang P."/>
            <person name="Barry A."/>
            <person name="Bayul T."/>
            <person name="Berlin A."/>
            <person name="Bessette D."/>
            <person name="Bloom T."/>
            <person name="Blye J."/>
            <person name="Boguslavskiy L."/>
            <person name="Bonnet C."/>
            <person name="Boukhgalter B."/>
            <person name="Bourzgui I."/>
            <person name="Brown A."/>
            <person name="Cahill P."/>
            <person name="Channer S."/>
            <person name="Cheshatsang Y."/>
            <person name="Chuda L."/>
            <person name="Citroen M."/>
            <person name="Collymore A."/>
            <person name="Cooke P."/>
            <person name="Costello M."/>
            <person name="D'Aco K."/>
            <person name="Daza R."/>
            <person name="De Haan G."/>
            <person name="DeGray S."/>
            <person name="DeMaso C."/>
            <person name="Dhargay N."/>
            <person name="Dooley K."/>
            <person name="Dooley E."/>
            <person name="Doricent M."/>
            <person name="Dorje P."/>
            <person name="Dorjee K."/>
            <person name="Dupes A."/>
            <person name="Elong R."/>
            <person name="Falk J."/>
            <person name="Farina A."/>
            <person name="Faro S."/>
            <person name="Ferguson D."/>
            <person name="Fisher S."/>
            <person name="Foley C.D."/>
            <person name="Franke A."/>
            <person name="Friedrich D."/>
            <person name="Gadbois L."/>
            <person name="Gearin G."/>
            <person name="Gearin C.R."/>
            <person name="Giannoukos G."/>
            <person name="Goode T."/>
            <person name="Graham J."/>
            <person name="Grandbois E."/>
            <person name="Grewal S."/>
            <person name="Gyaltsen K."/>
            <person name="Hafez N."/>
            <person name="Hagos B."/>
            <person name="Hall J."/>
            <person name="Henson C."/>
            <person name="Hollinger A."/>
            <person name="Honan T."/>
            <person name="Huard M.D."/>
            <person name="Hughes L."/>
            <person name="Hurhula B."/>
            <person name="Husby M.E."/>
            <person name="Kamat A."/>
            <person name="Kanga B."/>
            <person name="Kashin S."/>
            <person name="Khazanovich D."/>
            <person name="Kisner P."/>
            <person name="Lance K."/>
            <person name="Lara M."/>
            <person name="Lee W."/>
            <person name="Lennon N."/>
            <person name="Letendre F."/>
            <person name="LeVine R."/>
            <person name="Lipovsky A."/>
            <person name="Liu X."/>
            <person name="Liu J."/>
            <person name="Liu S."/>
            <person name="Lokyitsang T."/>
            <person name="Lokyitsang Y."/>
            <person name="Lubonja R."/>
            <person name="Lui A."/>
            <person name="MacDonald P."/>
            <person name="Magnisalis V."/>
            <person name="Maru K."/>
            <person name="Matthews C."/>
            <person name="McCusker W."/>
            <person name="McDonough S."/>
            <person name="Mehta T."/>
            <person name="Meldrim J."/>
            <person name="Meneus L."/>
            <person name="Mihai O."/>
            <person name="Mihalev A."/>
            <person name="Mihova T."/>
            <person name="Mittelman R."/>
            <person name="Mlenga V."/>
            <person name="Montmayeur A."/>
            <person name="Mulrain L."/>
            <person name="Navidi A."/>
            <person name="Naylor J."/>
            <person name="Negash T."/>
            <person name="Nguyen T."/>
            <person name="Nguyen N."/>
            <person name="Nicol R."/>
            <person name="Norbu C."/>
            <person name="Norbu N."/>
            <person name="Novod N."/>
            <person name="O'Neill B."/>
            <person name="Osman S."/>
            <person name="Markiewicz E."/>
            <person name="Oyono O.L."/>
            <person name="Patti C."/>
            <person name="Phunkhang P."/>
            <person name="Pierre F."/>
            <person name="Priest M."/>
            <person name="Raghuraman S."/>
            <person name="Rege F."/>
            <person name="Reyes R."/>
            <person name="Rise C."/>
            <person name="Rogov P."/>
            <person name="Ross K."/>
            <person name="Ryan E."/>
            <person name="Settipalli S."/>
            <person name="Shea T."/>
            <person name="Sherpa N."/>
            <person name="Shi L."/>
            <person name="Shih D."/>
            <person name="Sparrow T."/>
            <person name="Spaulding J."/>
            <person name="Stalker J."/>
            <person name="Stange-Thomann N."/>
            <person name="Stavropoulos S."/>
            <person name="Stone C."/>
            <person name="Strader C."/>
            <person name="Tesfaye S."/>
            <person name="Thomson T."/>
            <person name="Thoulutsang Y."/>
            <person name="Thoulutsang D."/>
            <person name="Topham K."/>
            <person name="Topping I."/>
            <person name="Tsamla T."/>
            <person name="Vassiliev H."/>
            <person name="Vo A."/>
            <person name="Wangchuk T."/>
            <person name="Wangdi T."/>
            <person name="Weiand M."/>
            <person name="Wilkinson J."/>
            <person name="Wilson A."/>
            <person name="Yadav S."/>
            <person name="Young G."/>
            <person name="Yu Q."/>
            <person name="Zembek L."/>
            <person name="Zhong D."/>
            <person name="Zimmer A."/>
            <person name="Zwirko Z."/>
            <person name="Jaffe D.B."/>
            <person name="Alvarez P."/>
            <person name="Brockman W."/>
            <person name="Butler J."/>
            <person name="Chin C."/>
            <person name="Gnerre S."/>
            <person name="Grabherr M."/>
            <person name="Kleber M."/>
            <person name="Mauceli E."/>
            <person name="MacCallum I."/>
        </authorList>
    </citation>
    <scope>NUCLEOTIDE SEQUENCE [LARGE SCALE GENOMIC DNA]</scope>
    <source>
        <strain evidence="1 2">TSC#14021-0224.01</strain>
    </source>
</reference>
<evidence type="ECO:0000313" key="2">
    <source>
        <dbReference type="Proteomes" id="UP000008711"/>
    </source>
</evidence>
<evidence type="ECO:0000313" key="1">
    <source>
        <dbReference type="EMBL" id="KQS70964.1"/>
    </source>
</evidence>
<gene>
    <name evidence="1" type="primary">Dere\GG26747</name>
    <name evidence="1" type="synonym">GG26747</name>
    <name evidence="1" type="ORF">Dere_GG26747</name>
</gene>
<dbReference type="KEGG" id="der:26526571"/>
<dbReference type="OrthoDB" id="7848346at2759"/>